<comment type="catalytic activity">
    <reaction evidence="9 10">
        <text>GTP + H2O = GDP + phosphate + H(+)</text>
        <dbReference type="Rhea" id="RHEA:19669"/>
        <dbReference type="ChEBI" id="CHEBI:15377"/>
        <dbReference type="ChEBI" id="CHEBI:15378"/>
        <dbReference type="ChEBI" id="CHEBI:37565"/>
        <dbReference type="ChEBI" id="CHEBI:43474"/>
        <dbReference type="ChEBI" id="CHEBI:58189"/>
        <dbReference type="EC" id="3.6.5.4"/>
    </reaction>
</comment>
<dbReference type="Pfam" id="PF00448">
    <property type="entry name" value="SRP54"/>
    <property type="match status" value="1"/>
</dbReference>
<feature type="binding site" evidence="10">
    <location>
        <begin position="283"/>
        <end position="286"/>
    </location>
    <ligand>
        <name>GTP</name>
        <dbReference type="ChEBI" id="CHEBI:37565"/>
    </ligand>
</feature>
<evidence type="ECO:0000256" key="10">
    <source>
        <dbReference type="HAMAP-Rule" id="MF_00920"/>
    </source>
</evidence>
<feature type="domain" description="SRP54-type proteins GTP-binding" evidence="12">
    <location>
        <begin position="130"/>
        <end position="331"/>
    </location>
</feature>
<evidence type="ECO:0000256" key="6">
    <source>
        <dbReference type="ARBA" id="ARBA00023134"/>
    </source>
</evidence>
<comment type="subcellular location">
    <subcellularLocation>
        <location evidence="1">Cell inner membrane</location>
        <topology evidence="1">Peripheral membrane protein</topology>
        <orientation evidence="1">Cytoplasmic side</orientation>
    </subcellularLocation>
    <subcellularLocation>
        <location evidence="10">Cell membrane</location>
        <topology evidence="10">Peripheral membrane protein</topology>
        <orientation evidence="10">Cytoplasmic side</orientation>
    </subcellularLocation>
    <subcellularLocation>
        <location evidence="10">Cytoplasm</location>
    </subcellularLocation>
</comment>
<dbReference type="InterPro" id="IPR042101">
    <property type="entry name" value="SRP54_N_sf"/>
</dbReference>
<comment type="similarity">
    <text evidence="10">Belongs to the GTP-binding SRP family. FtsY subfamily.</text>
</comment>
<keyword evidence="7 10" id="KW-0472">Membrane</keyword>
<evidence type="ECO:0000259" key="12">
    <source>
        <dbReference type="SMART" id="SM00962"/>
    </source>
</evidence>
<comment type="caution">
    <text evidence="14">The sequence shown here is derived from an EMBL/GenBank/DDBJ whole genome shotgun (WGS) entry which is preliminary data.</text>
</comment>
<dbReference type="SUPFAM" id="SSF52540">
    <property type="entry name" value="P-loop containing nucleoside triphosphate hydrolases"/>
    <property type="match status" value="1"/>
</dbReference>
<keyword evidence="8 10" id="KW-0675">Receptor</keyword>
<evidence type="ECO:0000256" key="4">
    <source>
        <dbReference type="ARBA" id="ARBA00022741"/>
    </source>
</evidence>
<dbReference type="SMART" id="SM00382">
    <property type="entry name" value="AAA"/>
    <property type="match status" value="1"/>
</dbReference>
<evidence type="ECO:0000256" key="3">
    <source>
        <dbReference type="ARBA" id="ARBA00022490"/>
    </source>
</evidence>
<dbReference type="EC" id="3.6.5.4" evidence="10"/>
<dbReference type="HAMAP" id="MF_00920">
    <property type="entry name" value="FtsY"/>
    <property type="match status" value="1"/>
</dbReference>
<dbReference type="Proteomes" id="UP001247754">
    <property type="component" value="Unassembled WGS sequence"/>
</dbReference>
<keyword evidence="3 10" id="KW-0963">Cytoplasm</keyword>
<proteinExistence type="inferred from homology"/>
<protein>
    <recommendedName>
        <fullName evidence="10">Signal recognition particle receptor FtsY</fullName>
        <shortName evidence="10">SRP receptor</shortName>
        <ecNumber evidence="10">3.6.5.4</ecNumber>
    </recommendedName>
</protein>
<dbReference type="InterPro" id="IPR000897">
    <property type="entry name" value="SRP54_GTPase_dom"/>
</dbReference>
<feature type="binding site" evidence="10">
    <location>
        <begin position="219"/>
        <end position="223"/>
    </location>
    <ligand>
        <name>GTP</name>
        <dbReference type="ChEBI" id="CHEBI:37565"/>
    </ligand>
</feature>
<sequence length="336" mass="35609">MSFFKKLKDRMFKSSSKIGEGLDDLVAEAPADAPVAEAPAAPAPGGMLSRLIGREESRRVLDDAMLEELEDLLIRADMGVETAARVTANIAEGRFGRRVSAREIRAALAAEIARIMDPVARPLPLYAKKPQVVLVVGVNGSGKTTTIGKLASQFRAAGKSVVIAAGDTFRAAAVEQLQVWGQRAGVPVLTAPEGSDPASLAYDALAKAQAEGADLLMIDTAGRLQNRADLMEELAKIVRVLRKRDATAPHNTLLVLDATTGQNALSQVEIFRKIADVSGLVMTKLDGTARGGVLVALADRFGLPIHAIGVGEQIDDLQPFDPEDFARALVGETEEA</sequence>
<keyword evidence="6 10" id="KW-0342">GTP-binding</keyword>
<keyword evidence="5 10" id="KW-0378">Hydrolase</keyword>
<dbReference type="InterPro" id="IPR013822">
    <property type="entry name" value="Signal_recog_particl_SRP54_hlx"/>
</dbReference>
<name>A0ABU1F6K2_9RHOB</name>
<dbReference type="InterPro" id="IPR027417">
    <property type="entry name" value="P-loop_NTPase"/>
</dbReference>
<gene>
    <name evidence="10 14" type="primary">ftsY</name>
    <name evidence="14" type="ORF">RGD00_07790</name>
</gene>
<reference evidence="14 15" key="1">
    <citation type="submission" date="2023-09" db="EMBL/GenBank/DDBJ databases">
        <title>Xinfangfangia sedmenti sp. nov., isolated the sedment.</title>
        <authorList>
            <person name="Xu L."/>
        </authorList>
    </citation>
    <scope>NUCLEOTIDE SEQUENCE [LARGE SCALE GENOMIC DNA]</scope>
    <source>
        <strain evidence="14 15">LG-4</strain>
    </source>
</reference>
<dbReference type="SUPFAM" id="SSF47364">
    <property type="entry name" value="Domain of the SRP/SRP receptor G-proteins"/>
    <property type="match status" value="1"/>
</dbReference>
<evidence type="ECO:0000256" key="5">
    <source>
        <dbReference type="ARBA" id="ARBA00022801"/>
    </source>
</evidence>
<dbReference type="PANTHER" id="PTHR43134:SF1">
    <property type="entry name" value="SIGNAL RECOGNITION PARTICLE RECEPTOR SUBUNIT ALPHA"/>
    <property type="match status" value="1"/>
</dbReference>
<feature type="domain" description="AAA+ ATPase" evidence="11">
    <location>
        <begin position="129"/>
        <end position="276"/>
    </location>
</feature>
<feature type="domain" description="Signal recognition particle SRP54 helical bundle" evidence="13">
    <location>
        <begin position="47"/>
        <end position="116"/>
    </location>
</feature>
<comment type="function">
    <text evidence="10">Involved in targeting and insertion of nascent membrane proteins into the cytoplasmic membrane. Acts as a receptor for the complex formed by the signal recognition particle (SRP) and the ribosome-nascent chain (RNC). Interaction with SRP-RNC leads to the transfer of the RNC complex to the Sec translocase for insertion into the membrane, the hydrolysis of GTP by both Ffh and FtsY, and the dissociation of the SRP-FtsY complex into the individual components.</text>
</comment>
<dbReference type="RefSeq" id="WP_310456745.1">
    <property type="nucleotide sequence ID" value="NZ_JAVKPH010000006.1"/>
</dbReference>
<evidence type="ECO:0000259" key="13">
    <source>
        <dbReference type="SMART" id="SM00963"/>
    </source>
</evidence>
<evidence type="ECO:0000256" key="7">
    <source>
        <dbReference type="ARBA" id="ARBA00023136"/>
    </source>
</evidence>
<evidence type="ECO:0000256" key="2">
    <source>
        <dbReference type="ARBA" id="ARBA00022475"/>
    </source>
</evidence>
<evidence type="ECO:0000313" key="14">
    <source>
        <dbReference type="EMBL" id="MDR5652500.1"/>
    </source>
</evidence>
<dbReference type="SMART" id="SM00963">
    <property type="entry name" value="SRP54_N"/>
    <property type="match status" value="1"/>
</dbReference>
<keyword evidence="15" id="KW-1185">Reference proteome</keyword>
<dbReference type="InterPro" id="IPR003593">
    <property type="entry name" value="AAA+_ATPase"/>
</dbReference>
<dbReference type="EMBL" id="JAVKPH010000006">
    <property type="protein sequence ID" value="MDR5652500.1"/>
    <property type="molecule type" value="Genomic_DNA"/>
</dbReference>
<dbReference type="NCBIfam" id="TIGR00064">
    <property type="entry name" value="ftsY"/>
    <property type="match status" value="1"/>
</dbReference>
<dbReference type="InterPro" id="IPR036225">
    <property type="entry name" value="SRP/SRP_N"/>
</dbReference>
<keyword evidence="2 10" id="KW-1003">Cell membrane</keyword>
<evidence type="ECO:0000256" key="1">
    <source>
        <dbReference type="ARBA" id="ARBA00004515"/>
    </source>
</evidence>
<comment type="subunit">
    <text evidence="10">Part of the signal recognition particle protein translocation system, which is composed of SRP and FtsY. SRP is a ribonucleoprotein composed of Ffh and a 4.5S RNA molecule.</text>
</comment>
<dbReference type="PANTHER" id="PTHR43134">
    <property type="entry name" value="SIGNAL RECOGNITION PARTICLE RECEPTOR SUBUNIT ALPHA"/>
    <property type="match status" value="1"/>
</dbReference>
<evidence type="ECO:0000256" key="9">
    <source>
        <dbReference type="ARBA" id="ARBA00048027"/>
    </source>
</evidence>
<keyword evidence="4 10" id="KW-0547">Nucleotide-binding</keyword>
<evidence type="ECO:0000259" key="11">
    <source>
        <dbReference type="SMART" id="SM00382"/>
    </source>
</evidence>
<dbReference type="InterPro" id="IPR004390">
    <property type="entry name" value="SR_rcpt_FtsY"/>
</dbReference>
<accession>A0ABU1F6K2</accession>
<dbReference type="SMART" id="SM00962">
    <property type="entry name" value="SRP54"/>
    <property type="match status" value="1"/>
</dbReference>
<organism evidence="14 15">
    <name type="scientific">Ruixingdingia sedimenti</name>
    <dbReference type="NCBI Taxonomy" id="3073604"/>
    <lineage>
        <taxon>Bacteria</taxon>
        <taxon>Pseudomonadati</taxon>
        <taxon>Pseudomonadota</taxon>
        <taxon>Alphaproteobacteria</taxon>
        <taxon>Rhodobacterales</taxon>
        <taxon>Paracoccaceae</taxon>
        <taxon>Ruixingdingia</taxon>
    </lineage>
</organism>
<evidence type="ECO:0000313" key="15">
    <source>
        <dbReference type="Proteomes" id="UP001247754"/>
    </source>
</evidence>
<evidence type="ECO:0000256" key="8">
    <source>
        <dbReference type="ARBA" id="ARBA00023170"/>
    </source>
</evidence>
<dbReference type="Gene3D" id="3.40.50.300">
    <property type="entry name" value="P-loop containing nucleotide triphosphate hydrolases"/>
    <property type="match status" value="1"/>
</dbReference>
<dbReference type="Pfam" id="PF02881">
    <property type="entry name" value="SRP54_N"/>
    <property type="match status" value="1"/>
</dbReference>
<dbReference type="CDD" id="cd17874">
    <property type="entry name" value="FtsY"/>
    <property type="match status" value="1"/>
</dbReference>
<feature type="binding site" evidence="10">
    <location>
        <begin position="137"/>
        <end position="144"/>
    </location>
    <ligand>
        <name>GTP</name>
        <dbReference type="ChEBI" id="CHEBI:37565"/>
    </ligand>
</feature>
<dbReference type="Gene3D" id="1.20.120.140">
    <property type="entry name" value="Signal recognition particle SRP54, nucleotide-binding domain"/>
    <property type="match status" value="1"/>
</dbReference>